<accession>A0ABM9PSS2</accession>
<geneLocation type="plasmid" evidence="3 4">
    <name>pRE117-2</name>
</geneLocation>
<keyword evidence="4" id="KW-1185">Reference proteome</keyword>
<evidence type="ECO:0000313" key="4">
    <source>
        <dbReference type="Proteomes" id="UP000006878"/>
    </source>
</evidence>
<evidence type="ECO:0000313" key="3">
    <source>
        <dbReference type="EMBL" id="CBQ74088.1"/>
    </source>
</evidence>
<sequence length="148" mass="15471">MNTEENAVQKSSAPTWLGWIGAVTTALGLFLLLRPINNCGSVFAPDLGTARVVDAFAGTTYSTRRCIEQLDAATVPAWVIACAGLLLIIAAIIVSVMTNRQPTLAAVPAAGEPSLAEELEKLAALMNSGAITEAEFERSKASILGRKG</sequence>
<keyword evidence="1" id="KW-0812">Transmembrane</keyword>
<gene>
    <name evidence="3" type="ordered locus">AARI_pII00010</name>
</gene>
<proteinExistence type="predicted"/>
<dbReference type="RefSeq" id="WP_013347345.1">
    <property type="nucleotide sequence ID" value="NC_014548.1"/>
</dbReference>
<keyword evidence="3" id="KW-0614">Plasmid</keyword>
<reference evidence="4" key="1">
    <citation type="journal article" date="2010" name="PLoS ONE">
        <title>The Arthrobacter arilaitensis Re117 genome sequence reveals its genetic adaptation to the surface of cheese.</title>
        <authorList>
            <person name="Monnet C."/>
            <person name="Loux V."/>
            <person name="Gibrat J.F."/>
            <person name="Spinnler E."/>
            <person name="Barbe V."/>
            <person name="Vacherie B."/>
            <person name="Gavory F."/>
            <person name="Gourbeyre E."/>
            <person name="Siguier P."/>
            <person name="Chandler M."/>
            <person name="Elleuch R."/>
            <person name="Irlinger F."/>
            <person name="Vallaeys T."/>
        </authorList>
    </citation>
    <scope>NUCLEOTIDE SEQUENCE</scope>
    <source>
        <strain evidence="4">DSM 16368 / CIP 108037 / IAM 15318 / JCM 13566 / Re117</strain>
    </source>
</reference>
<dbReference type="Pfam" id="PF09851">
    <property type="entry name" value="SHOCT"/>
    <property type="match status" value="1"/>
</dbReference>
<dbReference type="InterPro" id="IPR018649">
    <property type="entry name" value="SHOCT"/>
</dbReference>
<dbReference type="Proteomes" id="UP000006878">
    <property type="component" value="Plasmid pRE117-2"/>
</dbReference>
<dbReference type="EMBL" id="FQ311476">
    <property type="protein sequence ID" value="CBQ74088.1"/>
    <property type="molecule type" value="Genomic_DNA"/>
</dbReference>
<name>A0ABM9PSS2_GLUAR</name>
<evidence type="ECO:0000256" key="1">
    <source>
        <dbReference type="SAM" id="Phobius"/>
    </source>
</evidence>
<organism evidence="3 4">
    <name type="scientific">Glutamicibacter arilaitensis (strain DSM 16368 / CIP 108037 / IAM 15318 / JCM 13566 / NCIMB 14258 / Re117)</name>
    <name type="common">Arthrobacter arilaitensis</name>
    <dbReference type="NCBI Taxonomy" id="861360"/>
    <lineage>
        <taxon>Bacteria</taxon>
        <taxon>Bacillati</taxon>
        <taxon>Actinomycetota</taxon>
        <taxon>Actinomycetes</taxon>
        <taxon>Micrococcales</taxon>
        <taxon>Micrococcaceae</taxon>
        <taxon>Glutamicibacter</taxon>
    </lineage>
</organism>
<feature type="transmembrane region" description="Helical" evidence="1">
    <location>
        <begin position="75"/>
        <end position="97"/>
    </location>
</feature>
<dbReference type="GeneID" id="303187187"/>
<evidence type="ECO:0000259" key="2">
    <source>
        <dbReference type="Pfam" id="PF09851"/>
    </source>
</evidence>
<keyword evidence="1" id="KW-0472">Membrane</keyword>
<keyword evidence="1" id="KW-1133">Transmembrane helix</keyword>
<protein>
    <submittedName>
        <fullName evidence="3">Hypothetical membrane protein</fullName>
    </submittedName>
</protein>
<feature type="domain" description="SHOCT" evidence="2">
    <location>
        <begin position="117"/>
        <end position="144"/>
    </location>
</feature>
<reference evidence="4" key="2">
    <citation type="submission" date="2010-07" db="EMBL/GenBank/DDBJ databases">
        <title>Complete genome sequence of Arthrobacter arilaitensis (strain DSM 16368 / CIP 108037 / JCM 13566 / Re117).</title>
        <authorList>
            <person name="Genoscope."/>
        </authorList>
    </citation>
    <scope>NUCLEOTIDE SEQUENCE [LARGE SCALE GENOMIC DNA]</scope>
    <source>
        <strain evidence="4">DSM 16368 / CIP 108037 / IAM 15318 / JCM 13566 / Re117</strain>
        <plasmid evidence="4">pRE117-2</plasmid>
    </source>
</reference>
<feature type="transmembrane region" description="Helical" evidence="1">
    <location>
        <begin position="16"/>
        <end position="33"/>
    </location>
</feature>